<organism evidence="1 2">
    <name type="scientific">Gryllus longicercus</name>
    <dbReference type="NCBI Taxonomy" id="2509291"/>
    <lineage>
        <taxon>Eukaryota</taxon>
        <taxon>Metazoa</taxon>
        <taxon>Ecdysozoa</taxon>
        <taxon>Arthropoda</taxon>
        <taxon>Hexapoda</taxon>
        <taxon>Insecta</taxon>
        <taxon>Pterygota</taxon>
        <taxon>Neoptera</taxon>
        <taxon>Polyneoptera</taxon>
        <taxon>Orthoptera</taxon>
        <taxon>Ensifera</taxon>
        <taxon>Gryllidea</taxon>
        <taxon>Grylloidea</taxon>
        <taxon>Gryllidae</taxon>
        <taxon>Gryllinae</taxon>
        <taxon>Gryllus</taxon>
    </lineage>
</organism>
<keyword evidence="2" id="KW-1185">Reference proteome</keyword>
<comment type="caution">
    <text evidence="1">The sequence shown here is derived from an EMBL/GenBank/DDBJ whole genome shotgun (WGS) entry which is preliminary data.</text>
</comment>
<sequence length="153" mass="16162">MRLAEAQLGARRAAAQVVTAKWTLARAAATVLLAANGREIRLMATSRGSGCGGFHLAQPPGSDFRRGRRPVQCSAVLLCAGRHARAPTAAAAARRYVPHPPCDSTCWTQGGAAGEGERSFDTQSAPARCPRTCEVIEIGHRGRLAKDAAQRSF</sequence>
<reference evidence="1 2" key="1">
    <citation type="submission" date="2024-03" db="EMBL/GenBank/DDBJ databases">
        <title>The genome assembly and annotation of the cricket Gryllus longicercus Weissman &amp; Gray.</title>
        <authorList>
            <person name="Szrajer S."/>
            <person name="Gray D."/>
            <person name="Ylla G."/>
        </authorList>
    </citation>
    <scope>NUCLEOTIDE SEQUENCE [LARGE SCALE GENOMIC DNA]</scope>
    <source>
        <strain evidence="1">DAG 2021-001</strain>
        <tissue evidence="1">Whole body minus gut</tissue>
    </source>
</reference>
<dbReference type="Proteomes" id="UP001378592">
    <property type="component" value="Unassembled WGS sequence"/>
</dbReference>
<name>A0AAN9V5W0_9ORTH</name>
<proteinExistence type="predicted"/>
<dbReference type="AlphaFoldDB" id="A0AAN9V5W0"/>
<evidence type="ECO:0000313" key="2">
    <source>
        <dbReference type="Proteomes" id="UP001378592"/>
    </source>
</evidence>
<gene>
    <name evidence="1" type="ORF">R5R35_008563</name>
</gene>
<evidence type="ECO:0000313" key="1">
    <source>
        <dbReference type="EMBL" id="KAK7788949.1"/>
    </source>
</evidence>
<protein>
    <submittedName>
        <fullName evidence="1">Uncharacterized protein</fullName>
    </submittedName>
</protein>
<accession>A0AAN9V5W0</accession>
<dbReference type="EMBL" id="JAZDUA010000887">
    <property type="protein sequence ID" value="KAK7788949.1"/>
    <property type="molecule type" value="Genomic_DNA"/>
</dbReference>